<dbReference type="SUPFAM" id="SSF54862">
    <property type="entry name" value="4Fe-4S ferredoxins"/>
    <property type="match status" value="1"/>
</dbReference>
<evidence type="ECO:0000259" key="1">
    <source>
        <dbReference type="PROSITE" id="PS51379"/>
    </source>
</evidence>
<feature type="domain" description="4Fe-4S ferredoxin-type" evidence="1">
    <location>
        <begin position="4"/>
        <end position="37"/>
    </location>
</feature>
<organism evidence="2">
    <name type="scientific">Blastochloris viridis</name>
    <name type="common">Rhodopseudomonas viridis</name>
    <dbReference type="NCBI Taxonomy" id="1079"/>
    <lineage>
        <taxon>Bacteria</taxon>
        <taxon>Pseudomonadati</taxon>
        <taxon>Pseudomonadota</taxon>
        <taxon>Alphaproteobacteria</taxon>
        <taxon>Hyphomicrobiales</taxon>
        <taxon>Blastochloridaceae</taxon>
        <taxon>Blastochloris</taxon>
    </lineage>
</organism>
<accession>A0A182D4C8</accession>
<protein>
    <submittedName>
        <fullName evidence="2">4Fe-4S ferredoxin</fullName>
    </submittedName>
</protein>
<gene>
    <name evidence="2" type="ORF">BV133_2430</name>
</gene>
<dbReference type="AlphaFoldDB" id="A0A182D4C8"/>
<name>A0A182D4C8_BLAVI</name>
<dbReference type="EMBL" id="AP014854">
    <property type="protein sequence ID" value="BAS00024.1"/>
    <property type="molecule type" value="Genomic_DNA"/>
</dbReference>
<evidence type="ECO:0000313" key="2">
    <source>
        <dbReference type="EMBL" id="BAS00024.1"/>
    </source>
</evidence>
<dbReference type="Gene3D" id="3.30.70.20">
    <property type="match status" value="1"/>
</dbReference>
<dbReference type="PROSITE" id="PS51379">
    <property type="entry name" value="4FE4S_FER_2"/>
    <property type="match status" value="1"/>
</dbReference>
<reference evidence="2" key="1">
    <citation type="journal article" date="2015" name="Genome Announc.">
        <title>Complete Genome Sequence of the Bacteriochlorophyll b-Producing Photosynthetic Bacterium Blastochloris viridis.</title>
        <authorList>
            <person name="Tsukatani Y."/>
            <person name="Hirose Y."/>
            <person name="Harada J."/>
            <person name="Misawa N."/>
            <person name="Mori K."/>
            <person name="Inoue K."/>
            <person name="Tamiaki H."/>
        </authorList>
    </citation>
    <scope>NUCLEOTIDE SEQUENCE [LARGE SCALE GENOMIC DNA]</scope>
    <source>
        <strain evidence="2">DSM 133</strain>
    </source>
</reference>
<sequence>MKGDIYIVDAAKCTECDGEAPKCVAVCPVPKTCVPAK</sequence>
<dbReference type="InterPro" id="IPR017896">
    <property type="entry name" value="4Fe4S_Fe-S-bd"/>
</dbReference>
<dbReference type="PATRIC" id="fig|1079.8.peg.2513"/>
<proteinExistence type="predicted"/>